<proteinExistence type="predicted"/>
<accession>A0A7X5V399</accession>
<name>A0A7X5V399_9SPHN</name>
<dbReference type="EMBL" id="JAASQV010000005">
    <property type="protein sequence ID" value="NIJ67098.1"/>
    <property type="molecule type" value="Genomic_DNA"/>
</dbReference>
<organism evidence="1 2">
    <name type="scientific">Sphingomonas leidyi</name>
    <dbReference type="NCBI Taxonomy" id="68569"/>
    <lineage>
        <taxon>Bacteria</taxon>
        <taxon>Pseudomonadati</taxon>
        <taxon>Pseudomonadota</taxon>
        <taxon>Alphaproteobacteria</taxon>
        <taxon>Sphingomonadales</taxon>
        <taxon>Sphingomonadaceae</taxon>
        <taxon>Sphingomonas</taxon>
    </lineage>
</organism>
<evidence type="ECO:0000313" key="2">
    <source>
        <dbReference type="Proteomes" id="UP000564677"/>
    </source>
</evidence>
<dbReference type="AlphaFoldDB" id="A0A7X5V399"/>
<reference evidence="1 2" key="1">
    <citation type="submission" date="2020-03" db="EMBL/GenBank/DDBJ databases">
        <title>Genomic Encyclopedia of Type Strains, Phase IV (KMG-IV): sequencing the most valuable type-strain genomes for metagenomic binning, comparative biology and taxonomic classification.</title>
        <authorList>
            <person name="Goeker M."/>
        </authorList>
    </citation>
    <scope>NUCLEOTIDE SEQUENCE [LARGE SCALE GENOMIC DNA]</scope>
    <source>
        <strain evidence="1 2">DSM 4733</strain>
    </source>
</reference>
<sequence>MPEALGAIHASGLTLRPYRCDRCFQYHLTSRTRGKRAVRPE</sequence>
<protein>
    <submittedName>
        <fullName evidence="1">Uncharacterized protein</fullName>
    </submittedName>
</protein>
<dbReference type="Proteomes" id="UP000564677">
    <property type="component" value="Unassembled WGS sequence"/>
</dbReference>
<dbReference type="RefSeq" id="WP_279589467.1">
    <property type="nucleotide sequence ID" value="NZ_JAASQV010000005.1"/>
</dbReference>
<gene>
    <name evidence="1" type="ORF">FHR20_004076</name>
</gene>
<evidence type="ECO:0000313" key="1">
    <source>
        <dbReference type="EMBL" id="NIJ67098.1"/>
    </source>
</evidence>
<keyword evidence="2" id="KW-1185">Reference proteome</keyword>
<comment type="caution">
    <text evidence="1">The sequence shown here is derived from an EMBL/GenBank/DDBJ whole genome shotgun (WGS) entry which is preliminary data.</text>
</comment>